<evidence type="ECO:0000313" key="2">
    <source>
        <dbReference type="EMBL" id="MCQ1539046.1"/>
    </source>
</evidence>
<dbReference type="RefSeq" id="WP_255333009.1">
    <property type="nucleotide sequence ID" value="NZ_VOTZ01000018.1"/>
</dbReference>
<comment type="caution">
    <text evidence="2">The sequence shown here is derived from an EMBL/GenBank/DDBJ whole genome shotgun (WGS) entry which is preliminary data.</text>
</comment>
<keyword evidence="1" id="KW-1133">Transmembrane helix</keyword>
<evidence type="ECO:0000313" key="3">
    <source>
        <dbReference type="Proteomes" id="UP001524383"/>
    </source>
</evidence>
<keyword evidence="1" id="KW-0812">Transmembrane</keyword>
<organism evidence="2 3">
    <name type="scientific">Methanocalculus taiwanensis</name>
    <dbReference type="NCBI Taxonomy" id="106207"/>
    <lineage>
        <taxon>Archaea</taxon>
        <taxon>Methanobacteriati</taxon>
        <taxon>Methanobacteriota</taxon>
        <taxon>Stenosarchaea group</taxon>
        <taxon>Methanomicrobia</taxon>
        <taxon>Methanomicrobiales</taxon>
        <taxon>Methanocalculaceae</taxon>
        <taxon>Methanocalculus</taxon>
    </lineage>
</organism>
<name>A0ABD4TJT0_9EURY</name>
<gene>
    <name evidence="2" type="ORF">FTO68_08650</name>
</gene>
<protein>
    <submittedName>
        <fullName evidence="2">Uncharacterized protein</fullName>
    </submittedName>
</protein>
<dbReference type="Proteomes" id="UP001524383">
    <property type="component" value="Unassembled WGS sequence"/>
</dbReference>
<feature type="transmembrane region" description="Helical" evidence="1">
    <location>
        <begin position="29"/>
        <end position="49"/>
    </location>
</feature>
<dbReference type="AlphaFoldDB" id="A0ABD4TJT0"/>
<evidence type="ECO:0000256" key="1">
    <source>
        <dbReference type="SAM" id="Phobius"/>
    </source>
</evidence>
<accession>A0ABD4TJT0</accession>
<keyword evidence="3" id="KW-1185">Reference proteome</keyword>
<feature type="transmembrane region" description="Helical" evidence="1">
    <location>
        <begin position="61"/>
        <end position="80"/>
    </location>
</feature>
<keyword evidence="1" id="KW-0472">Membrane</keyword>
<dbReference type="EMBL" id="VOTZ01000018">
    <property type="protein sequence ID" value="MCQ1539046.1"/>
    <property type="molecule type" value="Genomic_DNA"/>
</dbReference>
<proteinExistence type="predicted"/>
<reference evidence="2 3" key="1">
    <citation type="submission" date="2019-08" db="EMBL/GenBank/DDBJ databases">
        <authorList>
            <person name="Chen S.-C."/>
            <person name="Lai M.-C."/>
            <person name="You Y.-T."/>
        </authorList>
    </citation>
    <scope>NUCLEOTIDE SEQUENCE [LARGE SCALE GENOMIC DNA]</scope>
    <source>
        <strain evidence="2 3">P2F9704a</strain>
    </source>
</reference>
<sequence>MKDKTRIIKKQKGASRDHLSCVRRHPIPALFFTFLGGMGIGAFMANKIMKGREQRAETKQGGIAPLIMTLVTPYILRRILRMITG</sequence>